<evidence type="ECO:0000256" key="1">
    <source>
        <dbReference type="SAM" id="MobiDB-lite"/>
    </source>
</evidence>
<sequence>MDDQFGGRTDDDLFADDIEPVDEALAVPVVISDTPSPAPAVTPARDAQTNEQTEKQAAMAQEEKPAAPAKSLAHSRHNPRGRGGGAEKPPRSTNHSKHNNKSHKSTHNNNTDNGNSTTDSSTTPTPSSSTPKPKRSSTGQNTSSVSSSTRLTSGANPRPKLTEAELTARIEKMRLLAAEKERRFEQAQRDESEHQAAIAKSIEEDLKRRKAAEERRKREEEERKRLEEERERNRERKLRVLKERGGWTGESHDEPDRGFRSAAGGVKGYKGMGASRFAAESNDQEDGDSFGRGGMSGRGRGGRGRGGGRGGRTLFEAYPEREREREERRHWRDRGQTQCESAADQKMDQKDKNPELKPEDFPALPSTSGVPKKLEVTWPAKPSPGKATSMADIPLSPPVGKWDDEVAAAAEVYSGT</sequence>
<feature type="region of interest" description="Disordered" evidence="1">
    <location>
        <begin position="25"/>
        <end position="165"/>
    </location>
</feature>
<feature type="compositionally biased region" description="Basic and acidic residues" evidence="1">
    <location>
        <begin position="343"/>
        <end position="360"/>
    </location>
</feature>
<dbReference type="AlphaFoldDB" id="G0SEN3"/>
<dbReference type="STRING" id="759272.G0SEN3"/>
<reference evidence="2 3" key="1">
    <citation type="journal article" date="2011" name="Cell">
        <title>Insight into structure and assembly of the nuclear pore complex by utilizing the genome of a eukaryotic thermophile.</title>
        <authorList>
            <person name="Amlacher S."/>
            <person name="Sarges P."/>
            <person name="Flemming D."/>
            <person name="van Noort V."/>
            <person name="Kunze R."/>
            <person name="Devos D.P."/>
            <person name="Arumugam M."/>
            <person name="Bork P."/>
            <person name="Hurt E."/>
        </authorList>
    </citation>
    <scope>NUCLEOTIDE SEQUENCE [LARGE SCALE GENOMIC DNA]</scope>
    <source>
        <strain evidence="3">DSM 1495 / CBS 144.50 / IMI 039719</strain>
    </source>
</reference>
<feature type="compositionally biased region" description="Basic and acidic residues" evidence="1">
    <location>
        <begin position="181"/>
        <end position="194"/>
    </location>
</feature>
<name>G0SEN3_CHATD</name>
<feature type="compositionally biased region" description="Basic and acidic residues" evidence="1">
    <location>
        <begin position="201"/>
        <end position="259"/>
    </location>
</feature>
<accession>G0SEN3</accession>
<dbReference type="KEGG" id="cthr:CTHT_0064360"/>
<dbReference type="HOGENOM" id="CLU_050718_0_0_1"/>
<feature type="compositionally biased region" description="Basic residues" evidence="1">
    <location>
        <begin position="94"/>
        <end position="106"/>
    </location>
</feature>
<proteinExistence type="predicted"/>
<dbReference type="RefSeq" id="XP_006696741.1">
    <property type="nucleotide sequence ID" value="XM_006696678.1"/>
</dbReference>
<feature type="compositionally biased region" description="Basic and acidic residues" evidence="1">
    <location>
        <begin position="318"/>
        <end position="335"/>
    </location>
</feature>
<feature type="compositionally biased region" description="Gly residues" evidence="1">
    <location>
        <begin position="290"/>
        <end position="311"/>
    </location>
</feature>
<dbReference type="OMA" id="PFAQTAS"/>
<feature type="region of interest" description="Disordered" evidence="1">
    <location>
        <begin position="1"/>
        <end position="20"/>
    </location>
</feature>
<keyword evidence="3" id="KW-1185">Reference proteome</keyword>
<feature type="compositionally biased region" description="Low complexity" evidence="1">
    <location>
        <begin position="107"/>
        <end position="153"/>
    </location>
</feature>
<evidence type="ECO:0000313" key="2">
    <source>
        <dbReference type="EMBL" id="EGS18410.1"/>
    </source>
</evidence>
<protein>
    <submittedName>
        <fullName evidence="2">Uncharacterized protein</fullName>
    </submittedName>
</protein>
<evidence type="ECO:0000313" key="3">
    <source>
        <dbReference type="Proteomes" id="UP000008066"/>
    </source>
</evidence>
<gene>
    <name evidence="2" type="ORF">CTHT_0064360</name>
</gene>
<dbReference type="eggNOG" id="ENOG502SAXX">
    <property type="taxonomic scope" value="Eukaryota"/>
</dbReference>
<feature type="region of interest" description="Disordered" evidence="1">
    <location>
        <begin position="181"/>
        <end position="400"/>
    </location>
</feature>
<dbReference type="EMBL" id="GL988046">
    <property type="protein sequence ID" value="EGS18410.1"/>
    <property type="molecule type" value="Genomic_DNA"/>
</dbReference>
<dbReference type="OrthoDB" id="2402960at2759"/>
<organism evidence="3">
    <name type="scientific">Chaetomium thermophilum (strain DSM 1495 / CBS 144.50 / IMI 039719)</name>
    <name type="common">Thermochaetoides thermophila</name>
    <dbReference type="NCBI Taxonomy" id="759272"/>
    <lineage>
        <taxon>Eukaryota</taxon>
        <taxon>Fungi</taxon>
        <taxon>Dikarya</taxon>
        <taxon>Ascomycota</taxon>
        <taxon>Pezizomycotina</taxon>
        <taxon>Sordariomycetes</taxon>
        <taxon>Sordariomycetidae</taxon>
        <taxon>Sordariales</taxon>
        <taxon>Chaetomiaceae</taxon>
        <taxon>Thermochaetoides</taxon>
    </lineage>
</organism>
<dbReference type="Proteomes" id="UP000008066">
    <property type="component" value="Unassembled WGS sequence"/>
</dbReference>
<dbReference type="GeneID" id="18260474"/>